<sequence length="70" mass="8748">MQTEEEHARRNLQLVNDAKEEQRRKNELMYERKKNEGLAKNQTLFEQIFSENRRRFEMKLEMHRHFLANK</sequence>
<evidence type="ECO:0000313" key="2">
    <source>
        <dbReference type="EMBL" id="ATZ81034.1"/>
    </source>
</evidence>
<protein>
    <submittedName>
        <fullName evidence="2">Uncharacterized protein</fullName>
    </submittedName>
</protein>
<dbReference type="Proteomes" id="UP000240325">
    <property type="component" value="Segment"/>
</dbReference>
<evidence type="ECO:0000313" key="3">
    <source>
        <dbReference type="Proteomes" id="UP000240325"/>
    </source>
</evidence>
<reference evidence="2" key="1">
    <citation type="journal article" date="2017" name="Elife">
        <title>The kinetoplastid-infecting Bodo saltans virus (BsV), a window into the most abundant giant viruses in the sea.</title>
        <authorList>
            <person name="Deeg C.M."/>
            <person name="Chow C.-E.T."/>
            <person name="Suttle C.A."/>
        </authorList>
    </citation>
    <scope>NUCLEOTIDE SEQUENCE</scope>
    <source>
        <strain evidence="2">NG1</strain>
    </source>
</reference>
<feature type="region of interest" description="Disordered" evidence="1">
    <location>
        <begin position="1"/>
        <end position="23"/>
    </location>
</feature>
<accession>A0A2H4UVW9</accession>
<evidence type="ECO:0000256" key="1">
    <source>
        <dbReference type="SAM" id="MobiDB-lite"/>
    </source>
</evidence>
<proteinExistence type="predicted"/>
<dbReference type="EMBL" id="MF782455">
    <property type="protein sequence ID" value="ATZ81034.1"/>
    <property type="molecule type" value="Genomic_DNA"/>
</dbReference>
<organism evidence="2">
    <name type="scientific">Bodo saltans virus</name>
    <dbReference type="NCBI Taxonomy" id="2024608"/>
    <lineage>
        <taxon>Viruses</taxon>
        <taxon>Varidnaviria</taxon>
        <taxon>Bamfordvirae</taxon>
        <taxon>Nucleocytoviricota</taxon>
        <taxon>Megaviricetes</taxon>
        <taxon>Imitervirales</taxon>
        <taxon>Mimiviridae</taxon>
        <taxon>Klosneuvirinae</taxon>
        <taxon>Theiavirus</taxon>
        <taxon>Theiavirus salishense</taxon>
    </lineage>
</organism>
<gene>
    <name evidence="2" type="ORF">BMW23_0989</name>
</gene>
<name>A0A2H4UVW9_9VIRU</name>
<keyword evidence="3" id="KW-1185">Reference proteome</keyword>